<accession>A0A8J2KBZ6</accession>
<dbReference type="Proteomes" id="UP000708208">
    <property type="component" value="Unassembled WGS sequence"/>
</dbReference>
<evidence type="ECO:0000313" key="2">
    <source>
        <dbReference type="Proteomes" id="UP000708208"/>
    </source>
</evidence>
<sequence length="59" mass="6473">MVTIVSAGTTFDTLYLDFIKNVQKVAKSEECVGEKIDGTNSFKKVEDGCKNKNKSQVEG</sequence>
<proteinExistence type="predicted"/>
<reference evidence="1" key="1">
    <citation type="submission" date="2021-06" db="EMBL/GenBank/DDBJ databases">
        <authorList>
            <person name="Hodson N. C."/>
            <person name="Mongue J. A."/>
            <person name="Jaron S. K."/>
        </authorList>
    </citation>
    <scope>NUCLEOTIDE SEQUENCE</scope>
</reference>
<gene>
    <name evidence="1" type="ORF">AFUS01_LOCUS21920</name>
</gene>
<name>A0A8J2KBZ6_9HEXA</name>
<comment type="caution">
    <text evidence="1">The sequence shown here is derived from an EMBL/GenBank/DDBJ whole genome shotgun (WGS) entry which is preliminary data.</text>
</comment>
<evidence type="ECO:0000313" key="1">
    <source>
        <dbReference type="EMBL" id="CAG7733477.1"/>
    </source>
</evidence>
<dbReference type="EMBL" id="CAJVCH010249687">
    <property type="protein sequence ID" value="CAG7733477.1"/>
    <property type="molecule type" value="Genomic_DNA"/>
</dbReference>
<protein>
    <submittedName>
        <fullName evidence="1">Uncharacterized protein</fullName>
    </submittedName>
</protein>
<keyword evidence="2" id="KW-1185">Reference proteome</keyword>
<dbReference type="AlphaFoldDB" id="A0A8J2KBZ6"/>
<organism evidence="1 2">
    <name type="scientific">Allacma fusca</name>
    <dbReference type="NCBI Taxonomy" id="39272"/>
    <lineage>
        <taxon>Eukaryota</taxon>
        <taxon>Metazoa</taxon>
        <taxon>Ecdysozoa</taxon>
        <taxon>Arthropoda</taxon>
        <taxon>Hexapoda</taxon>
        <taxon>Collembola</taxon>
        <taxon>Symphypleona</taxon>
        <taxon>Sminthuridae</taxon>
        <taxon>Allacma</taxon>
    </lineage>
</organism>
<feature type="non-terminal residue" evidence="1">
    <location>
        <position position="1"/>
    </location>
</feature>